<accession>A0A2S6ZEV3</accession>
<dbReference type="AlphaFoldDB" id="A0A2S6ZEV3"/>
<organism evidence="2 3">
    <name type="scientific">Xanthomonas theicola</name>
    <dbReference type="NCBI Taxonomy" id="56464"/>
    <lineage>
        <taxon>Bacteria</taxon>
        <taxon>Pseudomonadati</taxon>
        <taxon>Pseudomonadota</taxon>
        <taxon>Gammaproteobacteria</taxon>
        <taxon>Lysobacterales</taxon>
        <taxon>Lysobacteraceae</taxon>
        <taxon>Xanthomonas</taxon>
    </lineage>
</organism>
<evidence type="ECO:0000256" key="1">
    <source>
        <dbReference type="SAM" id="Phobius"/>
    </source>
</evidence>
<dbReference type="Proteomes" id="UP000239898">
    <property type="component" value="Unassembled WGS sequence"/>
</dbReference>
<sequence>MPFNQLPLPLISGYLFVTFITSYWACRQGKQQVPMAPALVGILALAAARVLAVLLMATAWGREAGRRCIWSRRTPASVPPCSPS</sequence>
<keyword evidence="1" id="KW-0472">Membrane</keyword>
<keyword evidence="3" id="KW-1185">Reference proteome</keyword>
<dbReference type="RefSeq" id="WP_128420430.1">
    <property type="nucleotide sequence ID" value="NZ_CP049017.1"/>
</dbReference>
<reference evidence="2 3" key="1">
    <citation type="submission" date="2016-08" db="EMBL/GenBank/DDBJ databases">
        <title>Evolution of the type three secretion system and type three effector repertoires in Xanthomonas.</title>
        <authorList>
            <person name="Merda D."/>
            <person name="Briand M."/>
            <person name="Bosis E."/>
            <person name="Rousseau C."/>
            <person name="Portier P."/>
            <person name="Jacques M.-A."/>
            <person name="Fischer-Le Saux M."/>
        </authorList>
    </citation>
    <scope>NUCLEOTIDE SEQUENCE [LARGE SCALE GENOMIC DNA]</scope>
    <source>
        <strain evidence="2 3">CFBP 4691</strain>
    </source>
</reference>
<evidence type="ECO:0000313" key="3">
    <source>
        <dbReference type="Proteomes" id="UP000239898"/>
    </source>
</evidence>
<gene>
    <name evidence="2" type="ORF">XthCFBP4691_10900</name>
</gene>
<dbReference type="EMBL" id="MIGX01000046">
    <property type="protein sequence ID" value="PPT90753.1"/>
    <property type="molecule type" value="Genomic_DNA"/>
</dbReference>
<feature type="transmembrane region" description="Helical" evidence="1">
    <location>
        <begin position="38"/>
        <end position="60"/>
    </location>
</feature>
<protein>
    <submittedName>
        <fullName evidence="2">Uncharacterized protein</fullName>
    </submittedName>
</protein>
<dbReference type="OrthoDB" id="6058926at2"/>
<name>A0A2S6ZEV3_9XANT</name>
<keyword evidence="1" id="KW-0812">Transmembrane</keyword>
<comment type="caution">
    <text evidence="2">The sequence shown here is derived from an EMBL/GenBank/DDBJ whole genome shotgun (WGS) entry which is preliminary data.</text>
</comment>
<evidence type="ECO:0000313" key="2">
    <source>
        <dbReference type="EMBL" id="PPT90753.1"/>
    </source>
</evidence>
<feature type="transmembrane region" description="Helical" evidence="1">
    <location>
        <begin position="6"/>
        <end position="26"/>
    </location>
</feature>
<keyword evidence="1" id="KW-1133">Transmembrane helix</keyword>
<proteinExistence type="predicted"/>